<feature type="compositionally biased region" description="Low complexity" evidence="3">
    <location>
        <begin position="78"/>
        <end position="90"/>
    </location>
</feature>
<dbReference type="CDD" id="cd00067">
    <property type="entry name" value="GAL4"/>
    <property type="match status" value="1"/>
</dbReference>
<sequence>MMARSTAGCYNCKRRKKKCDEAQPHCVRCIQSGKQCEGYAPLESPDSKGVMRRARTARGQVAQIMSVPRSNTPDSQEEPSNSSSSASPKVSDQRHSANPLASPLDSGPRLSQQPSLEHLGAFPLLKATPHLNTIITSSIPLVNNPSAGLPGPGLRATGGVILTSSSSSGSTLIKRSFQSLGPSGVLFEGFEGPNLFEDTQFLTLGFLSHELLSPDIEDDDLEDDPEGIKQEMCVELTLDPNTLNNALPFVLQCYIRWMNLVVFEPSKAIRPIKETIISQFMGSSAERSKIILLSNVIGSLGKTIELDPRGMSLVTYLRAEAHQDINKFISDQPANEHELDMQNALKALSLMMEVILIQRYSSSLLSVVKLMEAAAPVFRRACPEPTNQYVNLPRAIMSPAINIKHFATTDVIISIATGRPMLFRYDVNYPPGILEQIKVTGSGMQWLHGIADQYIVILARINVLFEEFGANVSAKCITEIENQIREVDTSTERSADPVLTIWRFTVRKCWVEAMYIYLYMVLCRVRADDSRVVKLVKSYIRLMEAVTPGRNPDAFLYIPMIIVGASAYQKQGRAAIYRRMLGLQECIKPGTCGYEAVKMLTDLWRRTEAENRPAVWDDLRLSAFRVSGV</sequence>
<dbReference type="Pfam" id="PF00172">
    <property type="entry name" value="Zn_clus"/>
    <property type="match status" value="1"/>
</dbReference>
<comment type="caution">
    <text evidence="5">The sequence shown here is derived from an EMBL/GenBank/DDBJ whole genome shotgun (WGS) entry which is preliminary data.</text>
</comment>
<dbReference type="Proteomes" id="UP000663853">
    <property type="component" value="Unassembled WGS sequence"/>
</dbReference>
<organism evidence="5 6">
    <name type="scientific">Rhizoctonia solani</name>
    <dbReference type="NCBI Taxonomy" id="456999"/>
    <lineage>
        <taxon>Eukaryota</taxon>
        <taxon>Fungi</taxon>
        <taxon>Dikarya</taxon>
        <taxon>Basidiomycota</taxon>
        <taxon>Agaricomycotina</taxon>
        <taxon>Agaricomycetes</taxon>
        <taxon>Cantharellales</taxon>
        <taxon>Ceratobasidiaceae</taxon>
        <taxon>Rhizoctonia</taxon>
    </lineage>
</organism>
<dbReference type="OrthoDB" id="285729at2759"/>
<comment type="subcellular location">
    <subcellularLocation>
        <location evidence="1">Nucleus</location>
    </subcellularLocation>
</comment>
<evidence type="ECO:0000313" key="5">
    <source>
        <dbReference type="EMBL" id="CAE6530999.1"/>
    </source>
</evidence>
<dbReference type="InterPro" id="IPR001138">
    <property type="entry name" value="Zn2Cys6_DnaBD"/>
</dbReference>
<dbReference type="SUPFAM" id="SSF57701">
    <property type="entry name" value="Zn2/Cys6 DNA-binding domain"/>
    <property type="match status" value="1"/>
</dbReference>
<dbReference type="PROSITE" id="PS00463">
    <property type="entry name" value="ZN2_CY6_FUNGAL_1"/>
    <property type="match status" value="1"/>
</dbReference>
<dbReference type="AlphaFoldDB" id="A0A8H3HH32"/>
<accession>A0A8H3HH32</accession>
<name>A0A8H3HH32_9AGAM</name>
<gene>
    <name evidence="5" type="ORF">RDB_LOCUS167868</name>
</gene>
<dbReference type="GO" id="GO:0000981">
    <property type="term" value="F:DNA-binding transcription factor activity, RNA polymerase II-specific"/>
    <property type="evidence" value="ECO:0007669"/>
    <property type="project" value="InterPro"/>
</dbReference>
<dbReference type="EMBL" id="CAJMXA010004003">
    <property type="protein sequence ID" value="CAE6530999.1"/>
    <property type="molecule type" value="Genomic_DNA"/>
</dbReference>
<dbReference type="PANTHER" id="PTHR37534">
    <property type="entry name" value="TRANSCRIPTIONAL ACTIVATOR PROTEIN UGA3"/>
    <property type="match status" value="1"/>
</dbReference>
<evidence type="ECO:0000259" key="4">
    <source>
        <dbReference type="PROSITE" id="PS50048"/>
    </source>
</evidence>
<dbReference type="InterPro" id="IPR021858">
    <property type="entry name" value="Fun_TF"/>
</dbReference>
<keyword evidence="2" id="KW-0539">Nucleus</keyword>
<dbReference type="PROSITE" id="PS50048">
    <property type="entry name" value="ZN2_CY6_FUNGAL_2"/>
    <property type="match status" value="1"/>
</dbReference>
<dbReference type="Gene3D" id="4.10.240.10">
    <property type="entry name" value="Zn(2)-C6 fungal-type DNA-binding domain"/>
    <property type="match status" value="1"/>
</dbReference>
<evidence type="ECO:0000256" key="3">
    <source>
        <dbReference type="SAM" id="MobiDB-lite"/>
    </source>
</evidence>
<proteinExistence type="predicted"/>
<protein>
    <recommendedName>
        <fullName evidence="4">Zn(2)-C6 fungal-type domain-containing protein</fullName>
    </recommendedName>
</protein>
<dbReference type="GO" id="GO:0000976">
    <property type="term" value="F:transcription cis-regulatory region binding"/>
    <property type="evidence" value="ECO:0007669"/>
    <property type="project" value="TreeGrafter"/>
</dbReference>
<reference evidence="5" key="1">
    <citation type="submission" date="2021-01" db="EMBL/GenBank/DDBJ databases">
        <authorList>
            <person name="Kaushik A."/>
        </authorList>
    </citation>
    <scope>NUCLEOTIDE SEQUENCE</scope>
    <source>
        <strain evidence="5">AG6-10EEA</strain>
    </source>
</reference>
<dbReference type="Pfam" id="PF11951">
    <property type="entry name" value="Fungal_trans_2"/>
    <property type="match status" value="1"/>
</dbReference>
<feature type="domain" description="Zn(2)-C6 fungal-type" evidence="4">
    <location>
        <begin position="8"/>
        <end position="36"/>
    </location>
</feature>
<dbReference type="PANTHER" id="PTHR37534:SF38">
    <property type="entry name" value="ZN(2)-C6 FUNGAL-TYPE DOMAIN-CONTAINING PROTEIN"/>
    <property type="match status" value="1"/>
</dbReference>
<evidence type="ECO:0000313" key="6">
    <source>
        <dbReference type="Proteomes" id="UP000663853"/>
    </source>
</evidence>
<dbReference type="SMART" id="SM00066">
    <property type="entry name" value="GAL4"/>
    <property type="match status" value="1"/>
</dbReference>
<dbReference type="GO" id="GO:0008270">
    <property type="term" value="F:zinc ion binding"/>
    <property type="evidence" value="ECO:0007669"/>
    <property type="project" value="InterPro"/>
</dbReference>
<dbReference type="InterPro" id="IPR036864">
    <property type="entry name" value="Zn2-C6_fun-type_DNA-bd_sf"/>
</dbReference>
<dbReference type="GO" id="GO:0045944">
    <property type="term" value="P:positive regulation of transcription by RNA polymerase II"/>
    <property type="evidence" value="ECO:0007669"/>
    <property type="project" value="TreeGrafter"/>
</dbReference>
<dbReference type="GO" id="GO:0005634">
    <property type="term" value="C:nucleus"/>
    <property type="evidence" value="ECO:0007669"/>
    <property type="project" value="UniProtKB-SubCell"/>
</dbReference>
<feature type="region of interest" description="Disordered" evidence="3">
    <location>
        <begin position="42"/>
        <end position="113"/>
    </location>
</feature>
<evidence type="ECO:0000256" key="2">
    <source>
        <dbReference type="ARBA" id="ARBA00023242"/>
    </source>
</evidence>
<evidence type="ECO:0000256" key="1">
    <source>
        <dbReference type="ARBA" id="ARBA00004123"/>
    </source>
</evidence>